<gene>
    <name evidence="1" type="ORF">LSAT_V11C800400010</name>
</gene>
<organism evidence="1 2">
    <name type="scientific">Lactuca sativa</name>
    <name type="common">Garden lettuce</name>
    <dbReference type="NCBI Taxonomy" id="4236"/>
    <lineage>
        <taxon>Eukaryota</taxon>
        <taxon>Viridiplantae</taxon>
        <taxon>Streptophyta</taxon>
        <taxon>Embryophyta</taxon>
        <taxon>Tracheophyta</taxon>
        <taxon>Spermatophyta</taxon>
        <taxon>Magnoliopsida</taxon>
        <taxon>eudicotyledons</taxon>
        <taxon>Gunneridae</taxon>
        <taxon>Pentapetalae</taxon>
        <taxon>asterids</taxon>
        <taxon>campanulids</taxon>
        <taxon>Asterales</taxon>
        <taxon>Asteraceae</taxon>
        <taxon>Cichorioideae</taxon>
        <taxon>Cichorieae</taxon>
        <taxon>Lactucinae</taxon>
        <taxon>Lactuca</taxon>
    </lineage>
</organism>
<dbReference type="EMBL" id="NBSK02000008">
    <property type="protein sequence ID" value="KAJ0194147.1"/>
    <property type="molecule type" value="Genomic_DNA"/>
</dbReference>
<sequence>MLDMIAGLGFLDNKQCSSPESLMERATPILSDNYILHEIFEKRLGQGNTPKGAIKVAELILNCLKIAPKNRPSMKEIVATLEGINAIEIR</sequence>
<keyword evidence="2" id="KW-1185">Reference proteome</keyword>
<evidence type="ECO:0008006" key="3">
    <source>
        <dbReference type="Google" id="ProtNLM"/>
    </source>
</evidence>
<evidence type="ECO:0000313" key="1">
    <source>
        <dbReference type="EMBL" id="KAJ0194147.1"/>
    </source>
</evidence>
<evidence type="ECO:0000313" key="2">
    <source>
        <dbReference type="Proteomes" id="UP000235145"/>
    </source>
</evidence>
<dbReference type="PANTHER" id="PTHR45621">
    <property type="entry name" value="OS01G0588500 PROTEIN-RELATED"/>
    <property type="match status" value="1"/>
</dbReference>
<dbReference type="Proteomes" id="UP000235145">
    <property type="component" value="Unassembled WGS sequence"/>
</dbReference>
<dbReference type="InterPro" id="IPR050823">
    <property type="entry name" value="Plant_Ser_Thr_Prot_Kinase"/>
</dbReference>
<accession>A0A9R1X2V7</accession>
<comment type="caution">
    <text evidence="1">The sequence shown here is derived from an EMBL/GenBank/DDBJ whole genome shotgun (WGS) entry which is preliminary data.</text>
</comment>
<reference evidence="1 2" key="1">
    <citation type="journal article" date="2017" name="Nat. Commun.">
        <title>Genome assembly with in vitro proximity ligation data and whole-genome triplication in lettuce.</title>
        <authorList>
            <person name="Reyes-Chin-Wo S."/>
            <person name="Wang Z."/>
            <person name="Yang X."/>
            <person name="Kozik A."/>
            <person name="Arikit S."/>
            <person name="Song C."/>
            <person name="Xia L."/>
            <person name="Froenicke L."/>
            <person name="Lavelle D.O."/>
            <person name="Truco M.J."/>
            <person name="Xia R."/>
            <person name="Zhu S."/>
            <person name="Xu C."/>
            <person name="Xu H."/>
            <person name="Xu X."/>
            <person name="Cox K."/>
            <person name="Korf I."/>
            <person name="Meyers B.C."/>
            <person name="Michelmore R.W."/>
        </authorList>
    </citation>
    <scope>NUCLEOTIDE SEQUENCE [LARGE SCALE GENOMIC DNA]</scope>
    <source>
        <strain evidence="2">cv. Salinas</strain>
        <tissue evidence="1">Seedlings</tissue>
    </source>
</reference>
<protein>
    <recommendedName>
        <fullName evidence="3">Serine-threonine/tyrosine-protein kinase catalytic domain-containing protein</fullName>
    </recommendedName>
</protein>
<dbReference type="AlphaFoldDB" id="A0A9R1X2V7"/>
<dbReference type="Gene3D" id="1.10.510.10">
    <property type="entry name" value="Transferase(Phosphotransferase) domain 1"/>
    <property type="match status" value="1"/>
</dbReference>
<name>A0A9R1X2V7_LACSA</name>
<proteinExistence type="predicted"/>